<proteinExistence type="predicted"/>
<dbReference type="AlphaFoldDB" id="A0A117NGV1"/>
<keyword evidence="1" id="KW-0496">Mitochondrion</keyword>
<gene>
    <name evidence="1" type="ORF">ABT39_MTgene5558</name>
</gene>
<sequence length="102" mass="11132">MGIGRIRTPLGVGSVIWANSTLSRLVHSPDSPPGIPLTLLVTGQQEFLVQLSNINKPPSPLRHIPRIPTVQIPLKGASNRKKNMSVLLRSPPRLNSWVSCVK</sequence>
<protein>
    <submittedName>
        <fullName evidence="1">Uncharacterized protein</fullName>
    </submittedName>
</protein>
<accession>A0A117NGV1</accession>
<comment type="caution">
    <text evidence="1">The sequence shown here is derived from an EMBL/GenBank/DDBJ whole genome shotgun (WGS) entry which is preliminary data.</text>
</comment>
<evidence type="ECO:0000313" key="1">
    <source>
        <dbReference type="EMBL" id="KUM47373.1"/>
    </source>
</evidence>
<reference evidence="1" key="1">
    <citation type="journal article" date="2015" name="Genome Biol. Evol.">
        <title>Organellar Genomes of White Spruce (Picea glauca): Assembly and Annotation.</title>
        <authorList>
            <person name="Jackman S.D."/>
            <person name="Warren R.L."/>
            <person name="Gibb E.A."/>
            <person name="Vandervalk B.P."/>
            <person name="Mohamadi H."/>
            <person name="Chu J."/>
            <person name="Raymond A."/>
            <person name="Pleasance S."/>
            <person name="Coope R."/>
            <person name="Wildung M.R."/>
            <person name="Ritland C.E."/>
            <person name="Bousquet J."/>
            <person name="Jones S.J."/>
            <person name="Bohlmann J."/>
            <person name="Birol I."/>
        </authorList>
    </citation>
    <scope>NUCLEOTIDE SEQUENCE [LARGE SCALE GENOMIC DNA]</scope>
    <source>
        <tissue evidence="1">Flushing bud</tissue>
    </source>
</reference>
<name>A0A117NGV1_PICGL</name>
<geneLocation type="mitochondrion" evidence="1"/>
<dbReference type="EMBL" id="LKAM01000007">
    <property type="protein sequence ID" value="KUM47373.1"/>
    <property type="molecule type" value="Genomic_DNA"/>
</dbReference>
<organism evidence="1">
    <name type="scientific">Picea glauca</name>
    <name type="common">White spruce</name>
    <name type="synonym">Pinus glauca</name>
    <dbReference type="NCBI Taxonomy" id="3330"/>
    <lineage>
        <taxon>Eukaryota</taxon>
        <taxon>Viridiplantae</taxon>
        <taxon>Streptophyta</taxon>
        <taxon>Embryophyta</taxon>
        <taxon>Tracheophyta</taxon>
        <taxon>Spermatophyta</taxon>
        <taxon>Pinopsida</taxon>
        <taxon>Pinidae</taxon>
        <taxon>Conifers I</taxon>
        <taxon>Pinales</taxon>
        <taxon>Pinaceae</taxon>
        <taxon>Picea</taxon>
    </lineage>
</organism>